<feature type="transmembrane region" description="Helical" evidence="9">
    <location>
        <begin position="200"/>
        <end position="224"/>
    </location>
</feature>
<comment type="caution">
    <text evidence="11">The sequence shown here is derived from an EMBL/GenBank/DDBJ whole genome shotgun (WGS) entry which is preliminary data.</text>
</comment>
<evidence type="ECO:0000313" key="11">
    <source>
        <dbReference type="EMBL" id="MCI4659112.1"/>
    </source>
</evidence>
<comment type="subcellular location">
    <subcellularLocation>
        <location evidence="1">Cell membrane</location>
        <topology evidence="1">Multi-pass membrane protein</topology>
    </subcellularLocation>
</comment>
<dbReference type="Proteomes" id="UP001165341">
    <property type="component" value="Unassembled WGS sequence"/>
</dbReference>
<dbReference type="InterPro" id="IPR051605">
    <property type="entry name" value="CstA"/>
</dbReference>
<feature type="transmembrane region" description="Helical" evidence="9">
    <location>
        <begin position="72"/>
        <end position="91"/>
    </location>
</feature>
<dbReference type="PANTHER" id="PTHR30252">
    <property type="entry name" value="INNER MEMBRANE PEPTIDE TRANSPORTER"/>
    <property type="match status" value="1"/>
</dbReference>
<dbReference type="EMBL" id="JALGAR010000004">
    <property type="protein sequence ID" value="MCI4659112.1"/>
    <property type="molecule type" value="Genomic_DNA"/>
</dbReference>
<feature type="transmembrane region" description="Helical" evidence="9">
    <location>
        <begin position="261"/>
        <end position="283"/>
    </location>
</feature>
<dbReference type="AlphaFoldDB" id="A0AA41QXC3"/>
<dbReference type="Pfam" id="PF02554">
    <property type="entry name" value="CstA"/>
    <property type="match status" value="1"/>
</dbReference>
<feature type="transmembrane region" description="Helical" evidence="9">
    <location>
        <begin position="327"/>
        <end position="344"/>
    </location>
</feature>
<evidence type="ECO:0000256" key="6">
    <source>
        <dbReference type="ARBA" id="ARBA00022989"/>
    </source>
</evidence>
<name>A0AA41QXC3_9MICO</name>
<feature type="transmembrane region" description="Helical" evidence="9">
    <location>
        <begin position="507"/>
        <end position="524"/>
    </location>
</feature>
<keyword evidence="12" id="KW-1185">Reference proteome</keyword>
<evidence type="ECO:0000256" key="3">
    <source>
        <dbReference type="ARBA" id="ARBA00022448"/>
    </source>
</evidence>
<evidence type="ECO:0000256" key="9">
    <source>
        <dbReference type="SAM" id="Phobius"/>
    </source>
</evidence>
<keyword evidence="7 9" id="KW-0472">Membrane</keyword>
<feature type="transmembrane region" description="Helical" evidence="9">
    <location>
        <begin position="132"/>
        <end position="151"/>
    </location>
</feature>
<sequence length="769" mass="81595">MGTRPRTPNDAFTGADPLDRDPALLPVALDQTEHDAQERRWTPAKIALWAGISLLGGLSWVMLAVVRGETVNAIWFVFAAVCTYLIGYRFYSNYIQKHLLKPDDRRATPAEYKADGKDFAATDRRVLFGHHFAAIAGAGPLVGPVLAAQMGYLPGTIWIIVGVVLAGAVQDYIVLFYSMRRGGRSLGQMARDELGKIGGTAALIATMAIMVIIVAILALVVVNALAASPWGVFSVGMTIPIALFMGCYLRFFRPGKVSEVSIIGFVLLLAAIIGGGAISNTAWGAAFFHVDPVPLAIGIIIYGFVAAILPVWLLLAPRDYLSTFMKIGTIGMLAIAIIIVRPEITVPAFSEFVANGGPVVSGSLFPFLFVTIACGALSGFHALIASGTTPKLIEKERQTRFIGYGGMLMESFVAIMALVAAVSIDRGIYFAMNSSAALTGGTVEGAVAFVNSLGLTGVNLTPEMLTQTAKDVGEATIVSRSGGAPTLSVGLAHIMQQVAGGSGMMAFWYHFAIMFEALFILTAVDAGTRVARFMLQDSLGNFFPKFKNTSWRTGAWLTTGIMVLLWGAVLIMGVTDPLGGINTLFPLFGIANQLLAAIALAVCMAIVAKQGKFKYIWIVAVPLAFAAIITIYASMLKIFSTIPAVGYFAQNKAFSDALAAGKTSFGTAPSVAAMEAVVRNTMVQGLLSILFVTLAIIVIVSSVVATWKSWKSRDFGTNEDPALPSQMFAPSGFLPTPAEKELQGRWDAQAAAEKSARRAQDTGAGAPGR</sequence>
<dbReference type="PANTHER" id="PTHR30252:SF3">
    <property type="entry name" value="PYRUVATE_PROTON SYMPORTER BTST"/>
    <property type="match status" value="1"/>
</dbReference>
<evidence type="ECO:0000256" key="5">
    <source>
        <dbReference type="ARBA" id="ARBA00022692"/>
    </source>
</evidence>
<proteinExistence type="inferred from homology"/>
<accession>A0AA41QXC3</accession>
<feature type="transmembrane region" description="Helical" evidence="9">
    <location>
        <begin position="615"/>
        <end position="635"/>
    </location>
</feature>
<evidence type="ECO:0000313" key="12">
    <source>
        <dbReference type="Proteomes" id="UP001165341"/>
    </source>
</evidence>
<feature type="transmembrane region" description="Helical" evidence="9">
    <location>
        <begin position="587"/>
        <end position="608"/>
    </location>
</feature>
<keyword evidence="5 9" id="KW-0812">Transmembrane</keyword>
<feature type="domain" description="CstA N-terminal" evidence="10">
    <location>
        <begin position="72"/>
        <end position="633"/>
    </location>
</feature>
<keyword evidence="4" id="KW-1003">Cell membrane</keyword>
<comment type="similarity">
    <text evidence="2">Belongs to the peptide transporter carbon starvation (CstA) (TC 2.A.114) family.</text>
</comment>
<evidence type="ECO:0000256" key="2">
    <source>
        <dbReference type="ARBA" id="ARBA00007755"/>
    </source>
</evidence>
<feature type="transmembrane region" description="Helical" evidence="9">
    <location>
        <begin position="364"/>
        <end position="389"/>
    </location>
</feature>
<feature type="transmembrane region" description="Helical" evidence="9">
    <location>
        <begin position="401"/>
        <end position="424"/>
    </location>
</feature>
<feature type="region of interest" description="Disordered" evidence="8">
    <location>
        <begin position="735"/>
        <end position="769"/>
    </location>
</feature>
<evidence type="ECO:0000256" key="4">
    <source>
        <dbReference type="ARBA" id="ARBA00022475"/>
    </source>
</evidence>
<gene>
    <name evidence="11" type="ORF">MQH31_14985</name>
</gene>
<evidence type="ECO:0000256" key="7">
    <source>
        <dbReference type="ARBA" id="ARBA00023136"/>
    </source>
</evidence>
<feature type="transmembrane region" description="Helical" evidence="9">
    <location>
        <begin position="555"/>
        <end position="575"/>
    </location>
</feature>
<evidence type="ECO:0000256" key="8">
    <source>
        <dbReference type="SAM" id="MobiDB-lite"/>
    </source>
</evidence>
<dbReference type="GO" id="GO:0009267">
    <property type="term" value="P:cellular response to starvation"/>
    <property type="evidence" value="ECO:0007669"/>
    <property type="project" value="InterPro"/>
</dbReference>
<reference evidence="11" key="1">
    <citation type="submission" date="2022-03" db="EMBL/GenBank/DDBJ databases">
        <title>Cryobacterium sp. nov. strain ZS14-85, isolated from Antarctic soil.</title>
        <authorList>
            <person name="Li J."/>
            <person name="Niu G."/>
        </authorList>
    </citation>
    <scope>NUCLEOTIDE SEQUENCE</scope>
    <source>
        <strain evidence="11">ZS14-85</strain>
    </source>
</reference>
<protein>
    <submittedName>
        <fullName evidence="11">Carbon starvation protein A</fullName>
    </submittedName>
</protein>
<evidence type="ECO:0000259" key="10">
    <source>
        <dbReference type="Pfam" id="PF02554"/>
    </source>
</evidence>
<evidence type="ECO:0000256" key="1">
    <source>
        <dbReference type="ARBA" id="ARBA00004651"/>
    </source>
</evidence>
<feature type="transmembrane region" description="Helical" evidence="9">
    <location>
        <begin position="157"/>
        <end position="179"/>
    </location>
</feature>
<feature type="transmembrane region" description="Helical" evidence="9">
    <location>
        <begin position="230"/>
        <end position="249"/>
    </location>
</feature>
<keyword evidence="3" id="KW-0813">Transport</keyword>
<dbReference type="RefSeq" id="WP_134534640.1">
    <property type="nucleotide sequence ID" value="NZ_JALGAR010000004.1"/>
</dbReference>
<dbReference type="InterPro" id="IPR003706">
    <property type="entry name" value="CstA_N"/>
</dbReference>
<feature type="transmembrane region" description="Helical" evidence="9">
    <location>
        <begin position="46"/>
        <end position="66"/>
    </location>
</feature>
<organism evidence="11 12">
    <name type="scientific">Cryobacterium zhongshanensis</name>
    <dbReference type="NCBI Taxonomy" id="2928153"/>
    <lineage>
        <taxon>Bacteria</taxon>
        <taxon>Bacillati</taxon>
        <taxon>Actinomycetota</taxon>
        <taxon>Actinomycetes</taxon>
        <taxon>Micrococcales</taxon>
        <taxon>Microbacteriaceae</taxon>
        <taxon>Cryobacterium</taxon>
    </lineage>
</organism>
<dbReference type="GO" id="GO:0005886">
    <property type="term" value="C:plasma membrane"/>
    <property type="evidence" value="ECO:0007669"/>
    <property type="project" value="UniProtKB-SubCell"/>
</dbReference>
<feature type="transmembrane region" description="Helical" evidence="9">
    <location>
        <begin position="686"/>
        <end position="707"/>
    </location>
</feature>
<keyword evidence="6 9" id="KW-1133">Transmembrane helix</keyword>
<feature type="transmembrane region" description="Helical" evidence="9">
    <location>
        <begin position="295"/>
        <end position="315"/>
    </location>
</feature>